<keyword evidence="4 6" id="KW-1133">Transmembrane helix</keyword>
<dbReference type="Pfam" id="PF01040">
    <property type="entry name" value="UbiA"/>
    <property type="match status" value="1"/>
</dbReference>
<evidence type="ECO:0000313" key="8">
    <source>
        <dbReference type="Proteomes" id="UP000676776"/>
    </source>
</evidence>
<evidence type="ECO:0000256" key="1">
    <source>
        <dbReference type="ARBA" id="ARBA00004141"/>
    </source>
</evidence>
<organism evidence="7 8">
    <name type="scientific">Winogradskyella pelagia</name>
    <dbReference type="NCBI Taxonomy" id="2819984"/>
    <lineage>
        <taxon>Bacteria</taxon>
        <taxon>Pseudomonadati</taxon>
        <taxon>Bacteroidota</taxon>
        <taxon>Flavobacteriia</taxon>
        <taxon>Flavobacteriales</taxon>
        <taxon>Flavobacteriaceae</taxon>
        <taxon>Winogradskyella</taxon>
    </lineage>
</organism>
<protein>
    <submittedName>
        <fullName evidence="7">UbiA prenyltransferase family protein</fullName>
    </submittedName>
</protein>
<feature type="transmembrane region" description="Helical" evidence="6">
    <location>
        <begin position="238"/>
        <end position="254"/>
    </location>
</feature>
<dbReference type="Gene3D" id="1.10.357.140">
    <property type="entry name" value="UbiA prenyltransferase"/>
    <property type="match status" value="1"/>
</dbReference>
<gene>
    <name evidence="7" type="ORF">J4050_07110</name>
</gene>
<evidence type="ECO:0000313" key="7">
    <source>
        <dbReference type="EMBL" id="MBO3116510.1"/>
    </source>
</evidence>
<keyword evidence="8" id="KW-1185">Reference proteome</keyword>
<dbReference type="CDD" id="cd13963">
    <property type="entry name" value="PT_UbiA_2"/>
    <property type="match status" value="1"/>
</dbReference>
<proteinExistence type="predicted"/>
<dbReference type="InterPro" id="IPR044878">
    <property type="entry name" value="UbiA_sf"/>
</dbReference>
<evidence type="ECO:0000256" key="6">
    <source>
        <dbReference type="SAM" id="Phobius"/>
    </source>
</evidence>
<feature type="transmembrane region" description="Helical" evidence="6">
    <location>
        <begin position="158"/>
        <end position="179"/>
    </location>
</feature>
<feature type="transmembrane region" description="Helical" evidence="6">
    <location>
        <begin position="133"/>
        <end position="152"/>
    </location>
</feature>
<feature type="transmembrane region" description="Helical" evidence="6">
    <location>
        <begin position="92"/>
        <end position="112"/>
    </location>
</feature>
<feature type="transmembrane region" description="Helical" evidence="6">
    <location>
        <begin position="42"/>
        <end position="62"/>
    </location>
</feature>
<evidence type="ECO:0000256" key="3">
    <source>
        <dbReference type="ARBA" id="ARBA00022692"/>
    </source>
</evidence>
<dbReference type="Proteomes" id="UP000676776">
    <property type="component" value="Unassembled WGS sequence"/>
</dbReference>
<feature type="transmembrane region" description="Helical" evidence="6">
    <location>
        <begin position="200"/>
        <end position="226"/>
    </location>
</feature>
<evidence type="ECO:0000256" key="4">
    <source>
        <dbReference type="ARBA" id="ARBA00022989"/>
    </source>
</evidence>
<keyword evidence="2" id="KW-1003">Cell membrane</keyword>
<dbReference type="InterPro" id="IPR000537">
    <property type="entry name" value="UbiA_prenyltransferase"/>
</dbReference>
<dbReference type="RefSeq" id="WP_208153736.1">
    <property type="nucleotide sequence ID" value="NZ_JAGEVF010000004.1"/>
</dbReference>
<accession>A0ABS3T187</accession>
<dbReference type="EMBL" id="JAGEVF010000004">
    <property type="protein sequence ID" value="MBO3116510.1"/>
    <property type="molecule type" value="Genomic_DNA"/>
</dbReference>
<comment type="caution">
    <text evidence="7">The sequence shown here is derived from an EMBL/GenBank/DDBJ whole genome shotgun (WGS) entry which is preliminary data.</text>
</comment>
<name>A0ABS3T187_9FLAO</name>
<keyword evidence="3 6" id="KW-0812">Transmembrane</keyword>
<feature type="transmembrane region" description="Helical" evidence="6">
    <location>
        <begin position="274"/>
        <end position="292"/>
    </location>
</feature>
<sequence>MSSILSQTFKLIRVHHWIKNLAVFLPVFFAGQALDVLNDYRIYDLIILFFSFCLTSSIIYVINDSVDIEKDKLHPTKSKRPLASGFFSKRDGFFIASLLVVADIFLLANLGLSKWFVLSYFVLNLAYSFKLKNIAVIDVSCISLGFLLRILAGGVATSIIVSHWMIIIVFLLSISIAFAKRRDDLIIKKDGEILRKAQEGYSLAFIDAAKGISFSVTLVCYIMYSVSPEVVERIGSDYVYTTSLFVFLGIIRYLQISIVRQNSGSPIKILTKDVFMQLIVLAWVALFSFLIYF</sequence>
<evidence type="ECO:0000256" key="5">
    <source>
        <dbReference type="ARBA" id="ARBA00023136"/>
    </source>
</evidence>
<evidence type="ECO:0000256" key="2">
    <source>
        <dbReference type="ARBA" id="ARBA00022475"/>
    </source>
</evidence>
<comment type="subcellular location">
    <subcellularLocation>
        <location evidence="1">Membrane</location>
        <topology evidence="1">Multi-pass membrane protein</topology>
    </subcellularLocation>
</comment>
<keyword evidence="5 6" id="KW-0472">Membrane</keyword>
<reference evidence="7 8" key="1">
    <citation type="submission" date="2021-03" db="EMBL/GenBank/DDBJ databases">
        <title>Winogradskyella sp. nov., isolated from costal sediment.</title>
        <authorList>
            <person name="Gao C."/>
        </authorList>
    </citation>
    <scope>NUCLEOTIDE SEQUENCE [LARGE SCALE GENOMIC DNA]</scope>
    <source>
        <strain evidence="7 8">DF17</strain>
    </source>
</reference>